<reference evidence="1 2" key="1">
    <citation type="submission" date="2013-06" db="EMBL/GenBank/DDBJ databases">
        <title>Complete genome sequence of Paenibacillus mucilaginosus K02.</title>
        <authorList>
            <person name="Xiao B."/>
            <person name="Sun L."/>
            <person name="Xiao L."/>
            <person name="Lian B."/>
        </authorList>
    </citation>
    <scope>NUCLEOTIDE SEQUENCE [LARGE SCALE GENOMIC DNA]</scope>
    <source>
        <strain evidence="1 2">K02</strain>
    </source>
</reference>
<name>I0BRL7_9BACL</name>
<protein>
    <submittedName>
        <fullName evidence="1">Uncharacterized protein</fullName>
    </submittedName>
</protein>
<dbReference type="KEGG" id="pmw:B2K_30650"/>
<evidence type="ECO:0000313" key="2">
    <source>
        <dbReference type="Proteomes" id="UP000007392"/>
    </source>
</evidence>
<dbReference type="EMBL" id="CP003422">
    <property type="protein sequence ID" value="AFH65014.1"/>
    <property type="molecule type" value="Genomic_DNA"/>
</dbReference>
<dbReference type="HOGENOM" id="CLU_2754080_0_0_9"/>
<dbReference type="AlphaFoldDB" id="I0BRL7"/>
<evidence type="ECO:0000313" key="1">
    <source>
        <dbReference type="EMBL" id="AFH65014.1"/>
    </source>
</evidence>
<sequence length="70" mass="7625">MQEQAEPSVRGAVRFFLLKTMETDNGGGGKHRILSYPASTYGIEVKSDIMGKSCRAAGSHGGWQKRRPEG</sequence>
<dbReference type="Proteomes" id="UP000007392">
    <property type="component" value="Chromosome"/>
</dbReference>
<proteinExistence type="predicted"/>
<accession>I0BRL7</accession>
<gene>
    <name evidence="1" type="ORF">B2K_30650</name>
</gene>
<organism evidence="1 2">
    <name type="scientific">Paenibacillus mucilaginosus K02</name>
    <dbReference type="NCBI Taxonomy" id="997761"/>
    <lineage>
        <taxon>Bacteria</taxon>
        <taxon>Bacillati</taxon>
        <taxon>Bacillota</taxon>
        <taxon>Bacilli</taxon>
        <taxon>Bacillales</taxon>
        <taxon>Paenibacillaceae</taxon>
        <taxon>Paenibacillus</taxon>
    </lineage>
</organism>